<name>A0A8J5WRP2_ZIZPA</name>
<sequence length="74" mass="8981">MSHGSLAQKKFWVGPGDQIWPDQRIKYKLKLVYMYGAGFYTYSIFALQFWEIRENTKQHQMDWRELHQSQTSNH</sequence>
<evidence type="ECO:0000256" key="1">
    <source>
        <dbReference type="SAM" id="Phobius"/>
    </source>
</evidence>
<feature type="transmembrane region" description="Helical" evidence="1">
    <location>
        <begin position="31"/>
        <end position="50"/>
    </location>
</feature>
<organism evidence="2 3">
    <name type="scientific">Zizania palustris</name>
    <name type="common">Northern wild rice</name>
    <dbReference type="NCBI Taxonomy" id="103762"/>
    <lineage>
        <taxon>Eukaryota</taxon>
        <taxon>Viridiplantae</taxon>
        <taxon>Streptophyta</taxon>
        <taxon>Embryophyta</taxon>
        <taxon>Tracheophyta</taxon>
        <taxon>Spermatophyta</taxon>
        <taxon>Magnoliopsida</taxon>
        <taxon>Liliopsida</taxon>
        <taxon>Poales</taxon>
        <taxon>Poaceae</taxon>
        <taxon>BOP clade</taxon>
        <taxon>Oryzoideae</taxon>
        <taxon>Oryzeae</taxon>
        <taxon>Zizaniinae</taxon>
        <taxon>Zizania</taxon>
    </lineage>
</organism>
<reference evidence="2" key="2">
    <citation type="submission" date="2021-02" db="EMBL/GenBank/DDBJ databases">
        <authorList>
            <person name="Kimball J.A."/>
            <person name="Haas M.W."/>
            <person name="Macchietto M."/>
            <person name="Kono T."/>
            <person name="Duquette J."/>
            <person name="Shao M."/>
        </authorList>
    </citation>
    <scope>NUCLEOTIDE SEQUENCE</scope>
    <source>
        <tissue evidence="2">Fresh leaf tissue</tissue>
    </source>
</reference>
<evidence type="ECO:0000313" key="3">
    <source>
        <dbReference type="Proteomes" id="UP000729402"/>
    </source>
</evidence>
<dbReference type="EMBL" id="JAAALK010000080">
    <property type="protein sequence ID" value="KAG8093759.1"/>
    <property type="molecule type" value="Genomic_DNA"/>
</dbReference>
<evidence type="ECO:0000313" key="2">
    <source>
        <dbReference type="EMBL" id="KAG8093759.1"/>
    </source>
</evidence>
<dbReference type="Proteomes" id="UP000729402">
    <property type="component" value="Unassembled WGS sequence"/>
</dbReference>
<proteinExistence type="predicted"/>
<keyword evidence="1" id="KW-0812">Transmembrane</keyword>
<accession>A0A8J5WRP2</accession>
<keyword evidence="1" id="KW-1133">Transmembrane helix</keyword>
<keyword evidence="1" id="KW-0472">Membrane</keyword>
<reference evidence="2" key="1">
    <citation type="journal article" date="2021" name="bioRxiv">
        <title>Whole Genome Assembly and Annotation of Northern Wild Rice, Zizania palustris L., Supports a Whole Genome Duplication in the Zizania Genus.</title>
        <authorList>
            <person name="Haas M."/>
            <person name="Kono T."/>
            <person name="Macchietto M."/>
            <person name="Millas R."/>
            <person name="McGilp L."/>
            <person name="Shao M."/>
            <person name="Duquette J."/>
            <person name="Hirsch C.N."/>
            <person name="Kimball J."/>
        </authorList>
    </citation>
    <scope>NUCLEOTIDE SEQUENCE</scope>
    <source>
        <tissue evidence="2">Fresh leaf tissue</tissue>
    </source>
</reference>
<dbReference type="OrthoDB" id="537032at2759"/>
<protein>
    <submittedName>
        <fullName evidence="2">Uncharacterized protein</fullName>
    </submittedName>
</protein>
<comment type="caution">
    <text evidence="2">The sequence shown here is derived from an EMBL/GenBank/DDBJ whole genome shotgun (WGS) entry which is preliminary data.</text>
</comment>
<keyword evidence="3" id="KW-1185">Reference proteome</keyword>
<gene>
    <name evidence="2" type="ORF">GUJ93_ZPchr0012g19885</name>
</gene>
<dbReference type="AlphaFoldDB" id="A0A8J5WRP2"/>